<dbReference type="InterPro" id="IPR041682">
    <property type="entry name" value="AAA_14"/>
</dbReference>
<evidence type="ECO:0000313" key="4">
    <source>
        <dbReference type="Proteomes" id="UP000002941"/>
    </source>
</evidence>
<dbReference type="AlphaFoldDB" id="J0NNL8"/>
<dbReference type="Pfam" id="PF13173">
    <property type="entry name" value="AAA_14"/>
    <property type="match status" value="1"/>
</dbReference>
<comment type="caution">
    <text evidence="3">The sequence shown here is derived from an EMBL/GenBank/DDBJ whole genome shotgun (WGS) entry which is preliminary data.</text>
</comment>
<dbReference type="OrthoDB" id="128089at2"/>
<evidence type="ECO:0000313" key="3">
    <source>
        <dbReference type="EMBL" id="EJF46362.1"/>
    </source>
</evidence>
<reference evidence="3 4" key="1">
    <citation type="submission" date="2012-05" db="EMBL/GenBank/DDBJ databases">
        <authorList>
            <person name="Harkins D.M."/>
            <person name="Madupu R."/>
            <person name="Durkin A.S."/>
            <person name="Torralba M."/>
            <person name="Methe B."/>
            <person name="Sutton G.G."/>
            <person name="Nelson K.E."/>
        </authorList>
    </citation>
    <scope>NUCLEOTIDE SEQUENCE [LARGE SCALE GENOMIC DNA]</scope>
    <source>
        <strain evidence="3 4">F0489</strain>
    </source>
</reference>
<feature type="domain" description="AAA" evidence="1">
    <location>
        <begin position="30"/>
        <end position="144"/>
    </location>
</feature>
<evidence type="ECO:0000259" key="1">
    <source>
        <dbReference type="Pfam" id="PF13173"/>
    </source>
</evidence>
<feature type="domain" description="DUF4143" evidence="2">
    <location>
        <begin position="209"/>
        <end position="373"/>
    </location>
</feature>
<gene>
    <name evidence="3" type="ORF">HMPREF1318_0213</name>
</gene>
<dbReference type="eggNOG" id="COG1373">
    <property type="taxonomic scope" value="Bacteria"/>
</dbReference>
<accession>J0NNL8</accession>
<organism evidence="3 4">
    <name type="scientific">Actinomyces massiliensis F0489</name>
    <dbReference type="NCBI Taxonomy" id="1125718"/>
    <lineage>
        <taxon>Bacteria</taxon>
        <taxon>Bacillati</taxon>
        <taxon>Actinomycetota</taxon>
        <taxon>Actinomycetes</taxon>
        <taxon>Actinomycetales</taxon>
        <taxon>Actinomycetaceae</taxon>
        <taxon>Actinomyces</taxon>
    </lineage>
</organism>
<proteinExistence type="predicted"/>
<evidence type="ECO:0000259" key="2">
    <source>
        <dbReference type="Pfam" id="PF13635"/>
    </source>
</evidence>
<dbReference type="InterPro" id="IPR025420">
    <property type="entry name" value="DUF4143"/>
</dbReference>
<keyword evidence="4" id="KW-1185">Reference proteome</keyword>
<dbReference type="Proteomes" id="UP000002941">
    <property type="component" value="Unassembled WGS sequence"/>
</dbReference>
<dbReference type="PANTHER" id="PTHR43566">
    <property type="entry name" value="CONSERVED PROTEIN"/>
    <property type="match status" value="1"/>
</dbReference>
<protein>
    <submittedName>
        <fullName evidence="3">AAA domain protein</fullName>
    </submittedName>
</protein>
<dbReference type="EMBL" id="AKFT01000065">
    <property type="protein sequence ID" value="EJF46362.1"/>
    <property type="molecule type" value="Genomic_DNA"/>
</dbReference>
<dbReference type="Pfam" id="PF13635">
    <property type="entry name" value="DUF4143"/>
    <property type="match status" value="1"/>
</dbReference>
<name>J0NNL8_9ACTO</name>
<sequence>MSTHHRNEYLNEYLPRIADGQLTDALRTSGAVLIQGPKWCGKTATGSRAASSIIYLQDPDQSTAYLRLADLKPSALLEGTTPRLIDEWQMAPQLWDAVRFAIDRRHARGQFILTGSSTPAVEPAHSGVGRITRLVMRTMSLTESLESNRAVSLNALFDGDSDIAALSNLTVDALAQSICRGGWPEAVLETDPADAIQYARNYVNGLIDSDLSRVDSVNRSSMRMRALLRSYARNIATQATGATLRADMQEDGQTLSVNALRPYLDLLSRAFVIEDLPAWSPSLRSRTAIRTSPTRHFTDPSIAAAILRLTPERLLLDPETFGLLFESLCVRDLRIYTGGLGGRLYHYRDRQGLEADAVISLDDGRWAPIEVKLAGGQIDEAAASLLRLADRVDTTSLGEPEFLMVLTGTATAYRRPDGVLVVPLGCLAP</sequence>
<dbReference type="PATRIC" id="fig|1125718.3.peg.978"/>
<dbReference type="PANTHER" id="PTHR43566:SF2">
    <property type="entry name" value="DUF4143 DOMAIN-CONTAINING PROTEIN"/>
    <property type="match status" value="1"/>
</dbReference>
<dbReference type="RefSeq" id="WP_008730748.1">
    <property type="nucleotide sequence ID" value="NZ_AKFT01000065.1"/>
</dbReference>